<evidence type="ECO:0000256" key="1">
    <source>
        <dbReference type="ARBA" id="ARBA00023242"/>
    </source>
</evidence>
<dbReference type="InterPro" id="IPR053157">
    <property type="entry name" value="Sterol_Uptake_Regulator"/>
</dbReference>
<gene>
    <name evidence="4" type="ORF">M011DRAFT_408102</name>
</gene>
<dbReference type="GO" id="GO:0001228">
    <property type="term" value="F:DNA-binding transcription activator activity, RNA polymerase II-specific"/>
    <property type="evidence" value="ECO:0007669"/>
    <property type="project" value="TreeGrafter"/>
</dbReference>
<evidence type="ECO:0000259" key="3">
    <source>
        <dbReference type="PROSITE" id="PS50048"/>
    </source>
</evidence>
<dbReference type="SMART" id="SM00066">
    <property type="entry name" value="GAL4"/>
    <property type="match status" value="1"/>
</dbReference>
<organism evidence="4 5">
    <name type="scientific">Sporormia fimetaria CBS 119925</name>
    <dbReference type="NCBI Taxonomy" id="1340428"/>
    <lineage>
        <taxon>Eukaryota</taxon>
        <taxon>Fungi</taxon>
        <taxon>Dikarya</taxon>
        <taxon>Ascomycota</taxon>
        <taxon>Pezizomycotina</taxon>
        <taxon>Dothideomycetes</taxon>
        <taxon>Pleosporomycetidae</taxon>
        <taxon>Pleosporales</taxon>
        <taxon>Sporormiaceae</taxon>
        <taxon>Sporormia</taxon>
    </lineage>
</organism>
<sequence>MSRRYHSKSRLGCSNCKKRRIKCDETKPACDRCKSACLDCVYACPPVSPGESSTPSIAATILSEQGGTDANHNPAFITNDHQISNGKILSSREQPQRNGSGPAASSSLSPVNMRHMELLAHFIAHTSLILGPAHTSTRMALATTLSTPYLINQVLALASLHLSHLVPAKSKAYALEAASLQADSLSSFADSNVSVSRENCIPMLLFAALLGIYTLADAVLSFQGGVSKFLDDYIRYLDVHRGARAVVEPFWEFLDQTDLAPFLNIASRSGSTASHPDVAAVCSNLATVVERVPLDADAAMACREAIEHLRAILDNIWQAQTNPHAHAGSAYNTIYSWPILLSAKFTALLAKRVPQALVILAHYAVVLHERREVWVVGDAGSWLIKGISGVLGKEWEEWLIWPNNALLHAPTHGKTVFLKTENGDGVGQL</sequence>
<dbReference type="Proteomes" id="UP000799440">
    <property type="component" value="Unassembled WGS sequence"/>
</dbReference>
<dbReference type="InterPro" id="IPR036864">
    <property type="entry name" value="Zn2-C6_fun-type_DNA-bd_sf"/>
</dbReference>
<keyword evidence="2" id="KW-0472">Membrane</keyword>
<reference evidence="4" key="1">
    <citation type="journal article" date="2020" name="Stud. Mycol.">
        <title>101 Dothideomycetes genomes: a test case for predicting lifestyles and emergence of pathogens.</title>
        <authorList>
            <person name="Haridas S."/>
            <person name="Albert R."/>
            <person name="Binder M."/>
            <person name="Bloem J."/>
            <person name="Labutti K."/>
            <person name="Salamov A."/>
            <person name="Andreopoulos B."/>
            <person name="Baker S."/>
            <person name="Barry K."/>
            <person name="Bills G."/>
            <person name="Bluhm B."/>
            <person name="Cannon C."/>
            <person name="Castanera R."/>
            <person name="Culley D."/>
            <person name="Daum C."/>
            <person name="Ezra D."/>
            <person name="Gonzalez J."/>
            <person name="Henrissat B."/>
            <person name="Kuo A."/>
            <person name="Liang C."/>
            <person name="Lipzen A."/>
            <person name="Lutzoni F."/>
            <person name="Magnuson J."/>
            <person name="Mondo S."/>
            <person name="Nolan M."/>
            <person name="Ohm R."/>
            <person name="Pangilinan J."/>
            <person name="Park H.-J."/>
            <person name="Ramirez L."/>
            <person name="Alfaro M."/>
            <person name="Sun H."/>
            <person name="Tritt A."/>
            <person name="Yoshinaga Y."/>
            <person name="Zwiers L.-H."/>
            <person name="Turgeon B."/>
            <person name="Goodwin S."/>
            <person name="Spatafora J."/>
            <person name="Crous P."/>
            <person name="Grigoriev I."/>
        </authorList>
    </citation>
    <scope>NUCLEOTIDE SEQUENCE</scope>
    <source>
        <strain evidence="4">CBS 119925</strain>
    </source>
</reference>
<feature type="transmembrane region" description="Helical" evidence="2">
    <location>
        <begin position="203"/>
        <end position="222"/>
    </location>
</feature>
<dbReference type="PANTHER" id="PTHR47784:SF4">
    <property type="entry name" value="ZN(II)2CYS6 TRANSCRIPTION FACTOR (EUROFUNG)"/>
    <property type="match status" value="1"/>
</dbReference>
<keyword evidence="5" id="KW-1185">Reference proteome</keyword>
<name>A0A6A6V2A7_9PLEO</name>
<evidence type="ECO:0000313" key="4">
    <source>
        <dbReference type="EMBL" id="KAF2744678.1"/>
    </source>
</evidence>
<accession>A0A6A6V2A7</accession>
<dbReference type="AlphaFoldDB" id="A0A6A6V2A7"/>
<keyword evidence="1" id="KW-0539">Nucleus</keyword>
<dbReference type="PROSITE" id="PS00463">
    <property type="entry name" value="ZN2_CY6_FUNGAL_1"/>
    <property type="match status" value="1"/>
</dbReference>
<dbReference type="OrthoDB" id="4937900at2759"/>
<dbReference type="InterPro" id="IPR001138">
    <property type="entry name" value="Zn2Cys6_DnaBD"/>
</dbReference>
<dbReference type="CDD" id="cd00067">
    <property type="entry name" value="GAL4"/>
    <property type="match status" value="1"/>
</dbReference>
<dbReference type="SUPFAM" id="SSF57701">
    <property type="entry name" value="Zn2/Cys6 DNA-binding domain"/>
    <property type="match status" value="1"/>
</dbReference>
<proteinExistence type="predicted"/>
<dbReference type="Gene3D" id="4.10.240.10">
    <property type="entry name" value="Zn(2)-C6 fungal-type DNA-binding domain"/>
    <property type="match status" value="1"/>
</dbReference>
<evidence type="ECO:0000256" key="2">
    <source>
        <dbReference type="SAM" id="Phobius"/>
    </source>
</evidence>
<dbReference type="GO" id="GO:0008270">
    <property type="term" value="F:zinc ion binding"/>
    <property type="evidence" value="ECO:0007669"/>
    <property type="project" value="InterPro"/>
</dbReference>
<feature type="domain" description="Zn(2)-C6 fungal-type" evidence="3">
    <location>
        <begin position="12"/>
        <end position="42"/>
    </location>
</feature>
<dbReference type="Pfam" id="PF00172">
    <property type="entry name" value="Zn_clus"/>
    <property type="match status" value="1"/>
</dbReference>
<dbReference type="PROSITE" id="PS50048">
    <property type="entry name" value="ZN2_CY6_FUNGAL_2"/>
    <property type="match status" value="1"/>
</dbReference>
<evidence type="ECO:0000313" key="5">
    <source>
        <dbReference type="Proteomes" id="UP000799440"/>
    </source>
</evidence>
<keyword evidence="2" id="KW-1133">Transmembrane helix</keyword>
<dbReference type="PANTHER" id="PTHR47784">
    <property type="entry name" value="STEROL UPTAKE CONTROL PROTEIN 2"/>
    <property type="match status" value="1"/>
</dbReference>
<protein>
    <recommendedName>
        <fullName evidence="3">Zn(2)-C6 fungal-type domain-containing protein</fullName>
    </recommendedName>
</protein>
<dbReference type="EMBL" id="MU006587">
    <property type="protein sequence ID" value="KAF2744678.1"/>
    <property type="molecule type" value="Genomic_DNA"/>
</dbReference>
<keyword evidence="2" id="KW-0812">Transmembrane</keyword>